<keyword evidence="2" id="KW-1185">Reference proteome</keyword>
<accession>A0A4Y2WSY9</accession>
<gene>
    <name evidence="1" type="ORF">AVEN_246840_1</name>
</gene>
<comment type="caution">
    <text evidence="1">The sequence shown here is derived from an EMBL/GenBank/DDBJ whole genome shotgun (WGS) entry which is preliminary data.</text>
</comment>
<evidence type="ECO:0000313" key="2">
    <source>
        <dbReference type="Proteomes" id="UP000499080"/>
    </source>
</evidence>
<sequence length="112" mass="12662">MSLSQYLPSLRRPRWPSGKASIFGPGGFQVRNPIPPKIRRVWGLLYAKSYAVAKCPTVGVAQKYSHWPGLPKKGVRPLEDQRGESRSTCMWRTGFIGYNKMIQALPEQGQLF</sequence>
<name>A0A4Y2WSY9_ARAVE</name>
<organism evidence="1 2">
    <name type="scientific">Araneus ventricosus</name>
    <name type="common">Orbweaver spider</name>
    <name type="synonym">Epeira ventricosa</name>
    <dbReference type="NCBI Taxonomy" id="182803"/>
    <lineage>
        <taxon>Eukaryota</taxon>
        <taxon>Metazoa</taxon>
        <taxon>Ecdysozoa</taxon>
        <taxon>Arthropoda</taxon>
        <taxon>Chelicerata</taxon>
        <taxon>Arachnida</taxon>
        <taxon>Araneae</taxon>
        <taxon>Araneomorphae</taxon>
        <taxon>Entelegynae</taxon>
        <taxon>Araneoidea</taxon>
        <taxon>Araneidae</taxon>
        <taxon>Araneus</taxon>
    </lineage>
</organism>
<reference evidence="1 2" key="1">
    <citation type="journal article" date="2019" name="Sci. Rep.">
        <title>Orb-weaving spider Araneus ventricosus genome elucidates the spidroin gene catalogue.</title>
        <authorList>
            <person name="Kono N."/>
            <person name="Nakamura H."/>
            <person name="Ohtoshi R."/>
            <person name="Moran D.A.P."/>
            <person name="Shinohara A."/>
            <person name="Yoshida Y."/>
            <person name="Fujiwara M."/>
            <person name="Mori M."/>
            <person name="Tomita M."/>
            <person name="Arakawa K."/>
        </authorList>
    </citation>
    <scope>NUCLEOTIDE SEQUENCE [LARGE SCALE GENOMIC DNA]</scope>
</reference>
<proteinExistence type="predicted"/>
<dbReference type="AlphaFoldDB" id="A0A4Y2WSY9"/>
<protein>
    <submittedName>
        <fullName evidence="1">Uncharacterized protein</fullName>
    </submittedName>
</protein>
<evidence type="ECO:0000313" key="1">
    <source>
        <dbReference type="EMBL" id="GBO38997.1"/>
    </source>
</evidence>
<dbReference type="EMBL" id="BGPR01063872">
    <property type="protein sequence ID" value="GBO38997.1"/>
    <property type="molecule type" value="Genomic_DNA"/>
</dbReference>
<dbReference type="Proteomes" id="UP000499080">
    <property type="component" value="Unassembled WGS sequence"/>
</dbReference>